<evidence type="ECO:0000256" key="1">
    <source>
        <dbReference type="ARBA" id="ARBA00022617"/>
    </source>
</evidence>
<keyword evidence="3 4" id="KW-0408">Iron</keyword>
<sequence>MNLIKPLKPLACALLLLASSHTWAVDKAAENTYLELCSVCHSEQRIGGTGPALLPESLGRIKKAEAINVIANGRPASQMIGYKDVLSSEQISTLVDYLYTPADNPPNWSVADIQNSHKLFVNQQDLPTQPQHNSDPLNLFVVVEAGTHHVTILDGDKFETIARFQSHFALHGGPKFSPDGRFVYFASRDGWVSKYDIHNLTMIGEIRVALNTRNLAVSNDGKWVMVGNYLPGSLVVLDAEDLSFVKEIPVVGNDGNPSRVSAVYTAPPRDSFVVALKDTQEVWEFPYLNNPNFEPRRILANDYLDDFSFTPDYRYLLATSRKAKGGQVIDMELGKTISEIPLPGMPHLGSGIYWQRGEQQVFATPNISQGLISVLDMQNWQLIKEIKTEGPGFFMRSHANSKYAWTDVFFGPNNEAVHVIDKQSLEVVRTLRPMPGKNAAHVEFNKDGSHLILSVWDEDGALIVYNAETLEEVKRIPMNKPSGKYNVYNKINFAEGTSH</sequence>
<gene>
    <name evidence="7" type="ORF">QEZ41_04750</name>
</gene>
<proteinExistence type="predicted"/>
<dbReference type="EMBL" id="JAUCDY010000004">
    <property type="protein sequence ID" value="MDM7857584.1"/>
    <property type="molecule type" value="Genomic_DNA"/>
</dbReference>
<dbReference type="SUPFAM" id="SSF51004">
    <property type="entry name" value="C-terminal (heme d1) domain of cytochrome cd1-nitrite reductase"/>
    <property type="match status" value="1"/>
</dbReference>
<organism evidence="7 8">
    <name type="scientific">Thiopseudomonas acetoxidans</name>
    <dbReference type="NCBI Taxonomy" id="3041622"/>
    <lineage>
        <taxon>Bacteria</taxon>
        <taxon>Pseudomonadati</taxon>
        <taxon>Pseudomonadota</taxon>
        <taxon>Gammaproteobacteria</taxon>
        <taxon>Pseudomonadales</taxon>
        <taxon>Pseudomonadaceae</taxon>
        <taxon>Thiopseudomonas</taxon>
    </lineage>
</organism>
<evidence type="ECO:0000313" key="7">
    <source>
        <dbReference type="EMBL" id="MDM7857584.1"/>
    </source>
</evidence>
<feature type="domain" description="Cytochrome c" evidence="6">
    <location>
        <begin position="24"/>
        <end position="102"/>
    </location>
</feature>
<keyword evidence="1 4" id="KW-0349">Heme</keyword>
<dbReference type="SUPFAM" id="SSF46626">
    <property type="entry name" value="Cytochrome c"/>
    <property type="match status" value="1"/>
</dbReference>
<dbReference type="PANTHER" id="PTHR47197">
    <property type="entry name" value="PROTEIN NIRF"/>
    <property type="match status" value="1"/>
</dbReference>
<dbReference type="RefSeq" id="WP_289410241.1">
    <property type="nucleotide sequence ID" value="NZ_JAUCDY010000004.1"/>
</dbReference>
<feature type="signal peptide" evidence="5">
    <location>
        <begin position="1"/>
        <end position="24"/>
    </location>
</feature>
<dbReference type="InterPro" id="IPR009056">
    <property type="entry name" value="Cyt_c-like_dom"/>
</dbReference>
<name>A0ABT7SNM3_9GAMM</name>
<keyword evidence="5" id="KW-0732">Signal</keyword>
<dbReference type="CDD" id="cd20777">
    <property type="entry name" value="8prop_heme-binding_NirN"/>
    <property type="match status" value="1"/>
</dbReference>
<evidence type="ECO:0000259" key="6">
    <source>
        <dbReference type="PROSITE" id="PS51007"/>
    </source>
</evidence>
<comment type="caution">
    <text evidence="7">The sequence shown here is derived from an EMBL/GenBank/DDBJ whole genome shotgun (WGS) entry which is preliminary data.</text>
</comment>
<evidence type="ECO:0000256" key="5">
    <source>
        <dbReference type="SAM" id="SignalP"/>
    </source>
</evidence>
<dbReference type="InterPro" id="IPR051200">
    <property type="entry name" value="Host-pathogen_enzymatic-act"/>
</dbReference>
<evidence type="ECO:0000256" key="3">
    <source>
        <dbReference type="ARBA" id="ARBA00023004"/>
    </source>
</evidence>
<evidence type="ECO:0000256" key="2">
    <source>
        <dbReference type="ARBA" id="ARBA00022723"/>
    </source>
</evidence>
<keyword evidence="8" id="KW-1185">Reference proteome</keyword>
<keyword evidence="2 4" id="KW-0479">Metal-binding</keyword>
<protein>
    <submittedName>
        <fullName evidence="7">Cytochrome D1 domain-containing protein</fullName>
    </submittedName>
</protein>
<dbReference type="Pfam" id="PF13442">
    <property type="entry name" value="Cytochrome_CBB3"/>
    <property type="match status" value="1"/>
</dbReference>
<dbReference type="Proteomes" id="UP001241056">
    <property type="component" value="Unassembled WGS sequence"/>
</dbReference>
<dbReference type="Pfam" id="PF02239">
    <property type="entry name" value="Cytochrom_D1"/>
    <property type="match status" value="1"/>
</dbReference>
<dbReference type="Gene3D" id="2.140.10.20">
    <property type="entry name" value="C-terminal (heme d1) domain of cytochrome cd1-nitrite reductase"/>
    <property type="match status" value="1"/>
</dbReference>
<evidence type="ECO:0000256" key="4">
    <source>
        <dbReference type="PROSITE-ProRule" id="PRU00433"/>
    </source>
</evidence>
<dbReference type="PROSITE" id="PS51007">
    <property type="entry name" value="CYTC"/>
    <property type="match status" value="1"/>
</dbReference>
<evidence type="ECO:0000313" key="8">
    <source>
        <dbReference type="Proteomes" id="UP001241056"/>
    </source>
</evidence>
<reference evidence="7 8" key="1">
    <citation type="submission" date="2023-06" db="EMBL/GenBank/DDBJ databases">
        <title>Thiopseudomonas sp. CY1220 draft genome sequence.</title>
        <authorList>
            <person name="Zhao G."/>
            <person name="An M."/>
        </authorList>
    </citation>
    <scope>NUCLEOTIDE SEQUENCE [LARGE SCALE GENOMIC DNA]</scope>
    <source>
        <strain evidence="7 8">CY1220</strain>
    </source>
</reference>
<dbReference type="Gene3D" id="1.10.760.10">
    <property type="entry name" value="Cytochrome c-like domain"/>
    <property type="match status" value="1"/>
</dbReference>
<feature type="chain" id="PRO_5045133532" evidence="5">
    <location>
        <begin position="25"/>
        <end position="499"/>
    </location>
</feature>
<dbReference type="InterPro" id="IPR036909">
    <property type="entry name" value="Cyt_c-like_dom_sf"/>
</dbReference>
<dbReference type="InterPro" id="IPR003143">
    <property type="entry name" value="Cyt_cd1_C_sf"/>
</dbReference>
<dbReference type="InterPro" id="IPR011048">
    <property type="entry name" value="Haem_d1_sf"/>
</dbReference>
<dbReference type="PANTHER" id="PTHR47197:SF3">
    <property type="entry name" value="DIHYDRO-HEME D1 DEHYDROGENASE"/>
    <property type="match status" value="1"/>
</dbReference>
<accession>A0ABT7SNM3</accession>